<feature type="transmembrane region" description="Helical" evidence="1">
    <location>
        <begin position="141"/>
        <end position="158"/>
    </location>
</feature>
<feature type="transmembrane region" description="Helical" evidence="1">
    <location>
        <begin position="61"/>
        <end position="82"/>
    </location>
</feature>
<dbReference type="Proteomes" id="UP001271648">
    <property type="component" value="Unassembled WGS sequence"/>
</dbReference>
<keyword evidence="1" id="KW-0812">Transmembrane</keyword>
<name>A0AAW9A3U7_9BACL</name>
<dbReference type="EMBL" id="JAUBDJ010000001">
    <property type="protein sequence ID" value="MDW0115359.1"/>
    <property type="molecule type" value="Genomic_DNA"/>
</dbReference>
<evidence type="ECO:0000313" key="2">
    <source>
        <dbReference type="EMBL" id="MDW0115359.1"/>
    </source>
</evidence>
<reference evidence="2 3" key="1">
    <citation type="submission" date="2023-06" db="EMBL/GenBank/DDBJ databases">
        <title>Sporosarcina sp. nov., isolated from Korean traditional fermented seafood 'Jeotgal'.</title>
        <authorList>
            <person name="Yang A.I."/>
            <person name="Shin N.-R."/>
        </authorList>
    </citation>
    <scope>NUCLEOTIDE SEQUENCE [LARGE SCALE GENOMIC DNA]</scope>
    <source>
        <strain evidence="2 3">KCTC43456</strain>
    </source>
</reference>
<accession>A0AAW9A3U7</accession>
<organism evidence="2 3">
    <name type="scientific">Sporosarcina thermotolerans</name>
    <dbReference type="NCBI Taxonomy" id="633404"/>
    <lineage>
        <taxon>Bacteria</taxon>
        <taxon>Bacillati</taxon>
        <taxon>Bacillota</taxon>
        <taxon>Bacilli</taxon>
        <taxon>Bacillales</taxon>
        <taxon>Caryophanaceae</taxon>
        <taxon>Sporosarcina</taxon>
    </lineage>
</organism>
<sequence length="204" mass="23537">MITSTMILGWIGVLLFLIIILTFKSMTKKNEYAFLHLLMAIMYAMWFPLPLALNHLIESDIVLVGTVFGFAYLFLLVSSMVLQTGHIAFIEKHDKEHSIPEKHAEYMMATLTKPFESFLGVFKSIWAIFLGISFWQSGELLMAGLMLLFGLFIFYYLFISIDASLMKRVKLFSKVKPNIFIVNLETLAFFITLMCYVTYRSFSL</sequence>
<dbReference type="AlphaFoldDB" id="A0AAW9A3U7"/>
<proteinExistence type="predicted"/>
<protein>
    <submittedName>
        <fullName evidence="2">Uncharacterized protein</fullName>
    </submittedName>
</protein>
<feature type="transmembrane region" description="Helical" evidence="1">
    <location>
        <begin position="6"/>
        <end position="23"/>
    </location>
</feature>
<evidence type="ECO:0000256" key="1">
    <source>
        <dbReference type="SAM" id="Phobius"/>
    </source>
</evidence>
<gene>
    <name evidence="2" type="ORF">QTL97_00195</name>
</gene>
<dbReference type="RefSeq" id="WP_283732002.1">
    <property type="nucleotide sequence ID" value="NZ_CP125968.1"/>
</dbReference>
<comment type="caution">
    <text evidence="2">The sequence shown here is derived from an EMBL/GenBank/DDBJ whole genome shotgun (WGS) entry which is preliminary data.</text>
</comment>
<feature type="transmembrane region" description="Helical" evidence="1">
    <location>
        <begin position="32"/>
        <end position="49"/>
    </location>
</feature>
<feature type="transmembrane region" description="Helical" evidence="1">
    <location>
        <begin position="117"/>
        <end position="135"/>
    </location>
</feature>
<keyword evidence="3" id="KW-1185">Reference proteome</keyword>
<keyword evidence="1" id="KW-1133">Transmembrane helix</keyword>
<feature type="transmembrane region" description="Helical" evidence="1">
    <location>
        <begin position="179"/>
        <end position="199"/>
    </location>
</feature>
<evidence type="ECO:0000313" key="3">
    <source>
        <dbReference type="Proteomes" id="UP001271648"/>
    </source>
</evidence>
<keyword evidence="1" id="KW-0472">Membrane</keyword>